<accession>A0A928VHI5</accession>
<organism evidence="1 2">
    <name type="scientific">Romeriopsis navalis LEGE 11480</name>
    <dbReference type="NCBI Taxonomy" id="2777977"/>
    <lineage>
        <taxon>Bacteria</taxon>
        <taxon>Bacillati</taxon>
        <taxon>Cyanobacteriota</taxon>
        <taxon>Cyanophyceae</taxon>
        <taxon>Leptolyngbyales</taxon>
        <taxon>Leptolyngbyaceae</taxon>
        <taxon>Romeriopsis</taxon>
        <taxon>Romeriopsis navalis</taxon>
    </lineage>
</organism>
<comment type="caution">
    <text evidence="1">The sequence shown here is derived from an EMBL/GenBank/DDBJ whole genome shotgun (WGS) entry which is preliminary data.</text>
</comment>
<dbReference type="AlphaFoldDB" id="A0A928VHI5"/>
<keyword evidence="2" id="KW-1185">Reference proteome</keyword>
<evidence type="ECO:0000313" key="2">
    <source>
        <dbReference type="Proteomes" id="UP000625316"/>
    </source>
</evidence>
<sequence length="48" mass="5038">MNLSSPIVVDPFDAMELDSAMAAPAASSNLALPNATLDEVTTQPMFQN</sequence>
<protein>
    <submittedName>
        <fullName evidence="1">Uncharacterized protein</fullName>
    </submittedName>
</protein>
<name>A0A928VHI5_9CYAN</name>
<dbReference type="RefSeq" id="WP_264323262.1">
    <property type="nucleotide sequence ID" value="NZ_JADEXQ010000003.1"/>
</dbReference>
<dbReference type="Proteomes" id="UP000625316">
    <property type="component" value="Unassembled WGS sequence"/>
</dbReference>
<dbReference type="EMBL" id="JADEXQ010000003">
    <property type="protein sequence ID" value="MBE9028440.1"/>
    <property type="molecule type" value="Genomic_DNA"/>
</dbReference>
<evidence type="ECO:0000313" key="1">
    <source>
        <dbReference type="EMBL" id="MBE9028440.1"/>
    </source>
</evidence>
<reference evidence="1" key="1">
    <citation type="submission" date="2020-10" db="EMBL/GenBank/DDBJ databases">
        <authorList>
            <person name="Castelo-Branco R."/>
            <person name="Eusebio N."/>
            <person name="Adriana R."/>
            <person name="Vieira A."/>
            <person name="Brugerolle De Fraissinette N."/>
            <person name="Rezende De Castro R."/>
            <person name="Schneider M.P."/>
            <person name="Vasconcelos V."/>
            <person name="Leao P.N."/>
        </authorList>
    </citation>
    <scope>NUCLEOTIDE SEQUENCE</scope>
    <source>
        <strain evidence="1">LEGE 11480</strain>
    </source>
</reference>
<gene>
    <name evidence="1" type="ORF">IQ266_01555</name>
</gene>
<proteinExistence type="predicted"/>